<feature type="compositionally biased region" description="Polar residues" evidence="18">
    <location>
        <begin position="1883"/>
        <end position="1897"/>
    </location>
</feature>
<keyword evidence="11" id="KW-0103">Bromodomain</keyword>
<dbReference type="FunFam" id="2.170.270.10:FF:000004">
    <property type="entry name" value="Histone-lysine N-methyltransferase"/>
    <property type="match status" value="1"/>
</dbReference>
<dbReference type="PROSITE" id="PS50868">
    <property type="entry name" value="POST_SET"/>
    <property type="match status" value="1"/>
</dbReference>
<feature type="region of interest" description="Disordered" evidence="18">
    <location>
        <begin position="532"/>
        <end position="556"/>
    </location>
</feature>
<dbReference type="GeneTree" id="ENSGT00940000163756"/>
<accession>A0AAY4DTD8</accession>
<feature type="compositionally biased region" description="Basic and acidic residues" evidence="18">
    <location>
        <begin position="2638"/>
        <end position="2647"/>
    </location>
</feature>
<feature type="compositionally biased region" description="Polar residues" evidence="18">
    <location>
        <begin position="1023"/>
        <end position="1039"/>
    </location>
</feature>
<feature type="domain" description="CXXC-type" evidence="22">
    <location>
        <begin position="884"/>
        <end position="932"/>
    </location>
</feature>
<dbReference type="InterPro" id="IPR019787">
    <property type="entry name" value="Znf_PHD-finger"/>
</dbReference>
<gene>
    <name evidence="24" type="primary">kmt2ba</name>
</gene>
<evidence type="ECO:0000259" key="19">
    <source>
        <dbReference type="PROSITE" id="PS50016"/>
    </source>
</evidence>
<keyword evidence="3" id="KW-0808">Transferase</keyword>
<dbReference type="InterPro" id="IPR046341">
    <property type="entry name" value="SET_dom_sf"/>
</dbReference>
<dbReference type="EC" id="2.1.1.364" evidence="15"/>
<dbReference type="InterPro" id="IPR001214">
    <property type="entry name" value="SET_dom"/>
</dbReference>
<dbReference type="PANTHER" id="PTHR45838:SF3">
    <property type="entry name" value="HISTONE-LYSINE N-METHYLTRANSFERASE 2B"/>
    <property type="match status" value="1"/>
</dbReference>
<dbReference type="SUPFAM" id="SSF82199">
    <property type="entry name" value="SET domain"/>
    <property type="match status" value="1"/>
</dbReference>
<dbReference type="CDD" id="cd19170">
    <property type="entry name" value="SET_KMT2A_2B"/>
    <property type="match status" value="1"/>
</dbReference>
<dbReference type="InterPro" id="IPR011011">
    <property type="entry name" value="Znf_FYVE_PHD"/>
</dbReference>
<reference evidence="24" key="2">
    <citation type="submission" date="2025-08" db="UniProtKB">
        <authorList>
            <consortium name="Ensembl"/>
        </authorList>
    </citation>
    <scope>IDENTIFICATION</scope>
</reference>
<dbReference type="GO" id="GO:0035097">
    <property type="term" value="C:histone methyltransferase complex"/>
    <property type="evidence" value="ECO:0007669"/>
    <property type="project" value="TreeGrafter"/>
</dbReference>
<feature type="region of interest" description="Disordered" evidence="18">
    <location>
        <begin position="634"/>
        <end position="671"/>
    </location>
</feature>
<feature type="compositionally biased region" description="Acidic residues" evidence="18">
    <location>
        <begin position="853"/>
        <end position="862"/>
    </location>
</feature>
<evidence type="ECO:0000256" key="7">
    <source>
        <dbReference type="ARBA" id="ARBA00022771"/>
    </source>
</evidence>
<keyword evidence="9" id="KW-0156">Chromatin regulator</keyword>
<feature type="compositionally biased region" description="Polar residues" evidence="18">
    <location>
        <begin position="1699"/>
        <end position="1717"/>
    </location>
</feature>
<feature type="domain" description="PHD-type" evidence="23">
    <location>
        <begin position="1491"/>
        <end position="1598"/>
    </location>
</feature>
<feature type="domain" description="Post-SET" evidence="21">
    <location>
        <begin position="2935"/>
        <end position="2951"/>
    </location>
</feature>
<feature type="region of interest" description="Disordered" evidence="18">
    <location>
        <begin position="844"/>
        <end position="888"/>
    </location>
</feature>
<feature type="compositionally biased region" description="Basic and acidic residues" evidence="18">
    <location>
        <begin position="1002"/>
        <end position="1013"/>
    </location>
</feature>
<reference evidence="24" key="3">
    <citation type="submission" date="2025-09" db="UniProtKB">
        <authorList>
            <consortium name="Ensembl"/>
        </authorList>
    </citation>
    <scope>IDENTIFICATION</scope>
</reference>
<feature type="compositionally biased region" description="Basic and acidic residues" evidence="18">
    <location>
        <begin position="1722"/>
        <end position="1732"/>
    </location>
</feature>
<dbReference type="PROSITE" id="PS50280">
    <property type="entry name" value="SET"/>
    <property type="match status" value="1"/>
</dbReference>
<evidence type="ECO:0000256" key="5">
    <source>
        <dbReference type="ARBA" id="ARBA00022723"/>
    </source>
</evidence>
<comment type="catalytic activity">
    <reaction evidence="16">
        <text>L-lysyl(4)-[histone H3] + S-adenosyl-L-methionine = N(6)-methyl-L-lysyl(4)-[histone H3] + S-adenosyl-L-homocysteine + H(+)</text>
        <dbReference type="Rhea" id="RHEA:60264"/>
        <dbReference type="Rhea" id="RHEA-COMP:15543"/>
        <dbReference type="Rhea" id="RHEA-COMP:15547"/>
        <dbReference type="ChEBI" id="CHEBI:15378"/>
        <dbReference type="ChEBI" id="CHEBI:29969"/>
        <dbReference type="ChEBI" id="CHEBI:57856"/>
        <dbReference type="ChEBI" id="CHEBI:59789"/>
        <dbReference type="ChEBI" id="CHEBI:61929"/>
        <dbReference type="EC" id="2.1.1.364"/>
    </reaction>
    <physiologicalReaction direction="left-to-right" evidence="16">
        <dbReference type="Rhea" id="RHEA:60265"/>
    </physiologicalReaction>
</comment>
<evidence type="ECO:0000313" key="24">
    <source>
        <dbReference type="Ensembl" id="ENSDCDP00010048494.1"/>
    </source>
</evidence>
<feature type="compositionally biased region" description="Basic and acidic residues" evidence="18">
    <location>
        <begin position="204"/>
        <end position="213"/>
    </location>
</feature>
<dbReference type="InterPro" id="IPR003616">
    <property type="entry name" value="Post-SET_dom"/>
</dbReference>
<dbReference type="InterPro" id="IPR013083">
    <property type="entry name" value="Znf_RING/FYVE/PHD"/>
</dbReference>
<evidence type="ECO:0000259" key="23">
    <source>
        <dbReference type="PROSITE" id="PS51805"/>
    </source>
</evidence>
<feature type="compositionally biased region" description="Basic and acidic residues" evidence="18">
    <location>
        <begin position="288"/>
        <end position="301"/>
    </location>
</feature>
<evidence type="ECO:0000256" key="16">
    <source>
        <dbReference type="ARBA" id="ARBA00049353"/>
    </source>
</evidence>
<proteinExistence type="predicted"/>
<keyword evidence="25" id="KW-1185">Reference proteome</keyword>
<dbReference type="SMART" id="SM00317">
    <property type="entry name" value="SET"/>
    <property type="match status" value="1"/>
</dbReference>
<evidence type="ECO:0000256" key="12">
    <source>
        <dbReference type="ARBA" id="ARBA00023125"/>
    </source>
</evidence>
<feature type="region of interest" description="Disordered" evidence="18">
    <location>
        <begin position="178"/>
        <end position="224"/>
    </location>
</feature>
<evidence type="ECO:0000259" key="20">
    <source>
        <dbReference type="PROSITE" id="PS50280"/>
    </source>
</evidence>
<dbReference type="RefSeq" id="XP_028819502.1">
    <property type="nucleotide sequence ID" value="XM_028963669.1"/>
</dbReference>
<evidence type="ECO:0000256" key="9">
    <source>
        <dbReference type="ARBA" id="ARBA00022853"/>
    </source>
</evidence>
<dbReference type="InterPro" id="IPR034732">
    <property type="entry name" value="EPHD"/>
</dbReference>
<keyword evidence="12" id="KW-0238">DNA-binding</keyword>
<dbReference type="Pfam" id="PF13771">
    <property type="entry name" value="zf-HC5HC2H"/>
    <property type="match status" value="1"/>
</dbReference>
<feature type="domain" description="PHD-type" evidence="19">
    <location>
        <begin position="1124"/>
        <end position="1175"/>
    </location>
</feature>
<feature type="compositionally biased region" description="Basic residues" evidence="18">
    <location>
        <begin position="1047"/>
        <end position="1060"/>
    </location>
</feature>
<feature type="compositionally biased region" description="Low complexity" evidence="18">
    <location>
        <begin position="181"/>
        <end position="192"/>
    </location>
</feature>
<evidence type="ECO:0000256" key="17">
    <source>
        <dbReference type="PROSITE-ProRule" id="PRU00509"/>
    </source>
</evidence>
<feature type="region of interest" description="Disordered" evidence="18">
    <location>
        <begin position="1692"/>
        <end position="1913"/>
    </location>
</feature>
<evidence type="ECO:0000256" key="11">
    <source>
        <dbReference type="ARBA" id="ARBA00023117"/>
    </source>
</evidence>
<dbReference type="Gene3D" id="3.30.160.360">
    <property type="match status" value="2"/>
</dbReference>
<reference evidence="24 25" key="1">
    <citation type="submission" date="2020-06" db="EMBL/GenBank/DDBJ databases">
        <authorList>
            <consortium name="Wellcome Sanger Institute Data Sharing"/>
        </authorList>
    </citation>
    <scope>NUCLEOTIDE SEQUENCE [LARGE SCALE GENOMIC DNA]</scope>
</reference>
<dbReference type="Ensembl" id="ENSDCDT00010058830.1">
    <property type="protein sequence ID" value="ENSDCDP00010048494.1"/>
    <property type="gene ID" value="ENSDCDG00010029207.1"/>
</dbReference>
<comment type="subcellular location">
    <subcellularLocation>
        <location evidence="1">Nucleus</location>
    </subcellularLocation>
</comment>
<feature type="region of interest" description="Disordered" evidence="18">
    <location>
        <begin position="2028"/>
        <end position="2101"/>
    </location>
</feature>
<dbReference type="Pfam" id="PF05964">
    <property type="entry name" value="FYRN"/>
    <property type="match status" value="1"/>
</dbReference>
<dbReference type="Pfam" id="PF02008">
    <property type="entry name" value="zf-CXXC"/>
    <property type="match status" value="1"/>
</dbReference>
<dbReference type="PROSITE" id="PS51543">
    <property type="entry name" value="FYRC"/>
    <property type="match status" value="1"/>
</dbReference>
<feature type="region of interest" description="Disordered" evidence="18">
    <location>
        <begin position="119"/>
        <end position="153"/>
    </location>
</feature>
<keyword evidence="4" id="KW-0949">S-adenosyl-L-methionine</keyword>
<dbReference type="GeneID" id="114770058"/>
<evidence type="ECO:0000256" key="10">
    <source>
        <dbReference type="ARBA" id="ARBA00023015"/>
    </source>
</evidence>
<dbReference type="CDD" id="cd15506">
    <property type="entry name" value="PHD1_KMT2A_like"/>
    <property type="match status" value="1"/>
</dbReference>
<feature type="compositionally biased region" description="Acidic residues" evidence="18">
    <location>
        <begin position="964"/>
        <end position="979"/>
    </location>
</feature>
<evidence type="ECO:0000256" key="6">
    <source>
        <dbReference type="ARBA" id="ARBA00022737"/>
    </source>
</evidence>
<evidence type="ECO:0000256" key="18">
    <source>
        <dbReference type="SAM" id="MobiDB-lite"/>
    </source>
</evidence>
<dbReference type="InterPro" id="IPR002857">
    <property type="entry name" value="Znf_CXXC"/>
</dbReference>
<evidence type="ECO:0000313" key="25">
    <source>
        <dbReference type="Proteomes" id="UP000694580"/>
    </source>
</evidence>
<dbReference type="Proteomes" id="UP000694580">
    <property type="component" value="Chromosome 20"/>
</dbReference>
<feature type="compositionally biased region" description="Polar residues" evidence="18">
    <location>
        <begin position="545"/>
        <end position="556"/>
    </location>
</feature>
<feature type="compositionally biased region" description="Low complexity" evidence="18">
    <location>
        <begin position="121"/>
        <end position="134"/>
    </location>
</feature>
<evidence type="ECO:0000256" key="1">
    <source>
        <dbReference type="ARBA" id="ARBA00004123"/>
    </source>
</evidence>
<keyword evidence="6" id="KW-0677">Repeat</keyword>
<evidence type="ECO:0000256" key="8">
    <source>
        <dbReference type="ARBA" id="ARBA00022833"/>
    </source>
</evidence>
<dbReference type="Gene3D" id="2.170.270.10">
    <property type="entry name" value="SET domain"/>
    <property type="match status" value="1"/>
</dbReference>
<dbReference type="SMART" id="SM00541">
    <property type="entry name" value="FYRN"/>
    <property type="match status" value="1"/>
</dbReference>
<dbReference type="Gene3D" id="3.30.40.10">
    <property type="entry name" value="Zinc/RING finger domain, C3HC4 (zinc finger)"/>
    <property type="match status" value="3"/>
</dbReference>
<feature type="region of interest" description="Disordered" evidence="18">
    <location>
        <begin position="2620"/>
        <end position="2647"/>
    </location>
</feature>
<dbReference type="CDD" id="cd15664">
    <property type="entry name" value="ePHD_KMT2A_like"/>
    <property type="match status" value="1"/>
</dbReference>
<dbReference type="InterPro" id="IPR003889">
    <property type="entry name" value="FYrich_C"/>
</dbReference>
<dbReference type="GO" id="GO:0032259">
    <property type="term" value="P:methylation"/>
    <property type="evidence" value="ECO:0007669"/>
    <property type="project" value="UniProtKB-KW"/>
</dbReference>
<dbReference type="InterPro" id="IPR036427">
    <property type="entry name" value="Bromodomain-like_sf"/>
</dbReference>
<dbReference type="PROSITE" id="PS51805">
    <property type="entry name" value="EPHD"/>
    <property type="match status" value="1"/>
</dbReference>
<dbReference type="InterPro" id="IPR047219">
    <property type="entry name" value="KMT2A_2B_SET"/>
</dbReference>
<dbReference type="SMART" id="SM00249">
    <property type="entry name" value="PHD"/>
    <property type="match status" value="4"/>
</dbReference>
<dbReference type="Pfam" id="PF00628">
    <property type="entry name" value="PHD"/>
    <property type="match status" value="1"/>
</dbReference>
<dbReference type="Pfam" id="PF05965">
    <property type="entry name" value="FYRC"/>
    <property type="match status" value="1"/>
</dbReference>
<evidence type="ECO:0000259" key="22">
    <source>
        <dbReference type="PROSITE" id="PS51058"/>
    </source>
</evidence>
<feature type="compositionally biased region" description="Polar residues" evidence="18">
    <location>
        <begin position="1736"/>
        <end position="1749"/>
    </location>
</feature>
<protein>
    <recommendedName>
        <fullName evidence="15">[histone H3]-lysine(4) N-methyltransferase</fullName>
        <ecNumber evidence="15">2.1.1.364</ecNumber>
    </recommendedName>
</protein>
<keyword evidence="2" id="KW-0489">Methyltransferase</keyword>
<keyword evidence="7 17" id="KW-0863">Zinc-finger</keyword>
<feature type="compositionally biased region" description="Basic residues" evidence="18">
    <location>
        <begin position="315"/>
        <end position="334"/>
    </location>
</feature>
<dbReference type="FunFam" id="3.30.40.10:FF:000394">
    <property type="entry name" value="Histone-lysine N-methyltransferase"/>
    <property type="match status" value="1"/>
</dbReference>
<dbReference type="GO" id="GO:0045893">
    <property type="term" value="P:positive regulation of DNA-templated transcription"/>
    <property type="evidence" value="ECO:0007669"/>
    <property type="project" value="TreeGrafter"/>
</dbReference>
<evidence type="ECO:0000256" key="3">
    <source>
        <dbReference type="ARBA" id="ARBA00022679"/>
    </source>
</evidence>
<dbReference type="GO" id="GO:0008270">
    <property type="term" value="F:zinc ion binding"/>
    <property type="evidence" value="ECO:0007669"/>
    <property type="project" value="UniProtKB-KW"/>
</dbReference>
<feature type="compositionally biased region" description="Polar residues" evidence="18">
    <location>
        <begin position="419"/>
        <end position="432"/>
    </location>
</feature>
<name>A0AAY4DTD8_9TELE</name>
<feature type="compositionally biased region" description="Basic and acidic residues" evidence="18">
    <location>
        <begin position="48"/>
        <end position="57"/>
    </location>
</feature>
<feature type="region of interest" description="Disordered" evidence="18">
    <location>
        <begin position="238"/>
        <end position="432"/>
    </location>
</feature>
<dbReference type="GO" id="GO:0140945">
    <property type="term" value="F:histone H3K4 monomethyltransferase activity"/>
    <property type="evidence" value="ECO:0007669"/>
    <property type="project" value="UniProtKB-EC"/>
</dbReference>
<dbReference type="PROSITE" id="PS51542">
    <property type="entry name" value="FYRN"/>
    <property type="match status" value="1"/>
</dbReference>
<feature type="region of interest" description="Disordered" evidence="18">
    <location>
        <begin position="48"/>
        <end position="68"/>
    </location>
</feature>
<sequence>MAAVGGGFSASAAAGGVAASSSVRCRFPGRPCPSRSQLRSERRLHVARLRSGDREAAGKGPGPVSLGLALKEDPSLVRLLRIAEKHRRQREAGFCSSGSEEEDSFPGFLAESKRFLRSGRSESSLLKPESSSQEKPPPAPDLTALVDKDLTTTQKKELKPLYGKIVKKAGRALQNVPSVVTTGEQETTSSSESELKPLFGKIVKRGEKTEDVPSAKVKSQGKASVKPKLIVKFLLKKSTKKGSRQQALENLQGIEDSSKDRLPLGRQTPGLKAKIKQDVGGGKTKSQTRQEQESEAKEVLPQKRQPKVFWTQTRVKGKGRGQTHRKALKSRRRVSQNEKSDGASNENVVPVSQRRNTRNALWASQRRRTKNVLASKQGVAVSPKPVGRQRRTLRDTGASPEAAAEGGVEAGQEPAVPSQEGTSTDPSLQTNKRSLNFKMKCQHPSIGYRRRPIDEKHTHLPGRPVQHRRARRKMVFYSIESDGPAPSSSINLHHGDGTDKPVVSARSSRVIKTPKRFMDDERMSHLTSAKKALQNKTSKDHQEDYVSTSDGMNSSRMQSLDVDQKPFGQKASGNKRGLPELEQTIDEGDGFGTADSTFSDTQEKQLVLSQSSSHLQIYENLKKLTSNLAQKRVQKVSSGESFDPTVETEKGTDDTGDSEGPVKKRRRSKLKVEEIPSPGVLRKLAVQLTHLSPSLPGADEDNASIQAKIESETPVGTGDDLCQEDHGDRVLVEQDGCSHRISLSSKRMFHLLKRAKVQLIKIDQQKQLKSSQLLSGTVKLRGGLETAMTSPRRIPGKEDAVQQAHPLGGPRIKHVCRAAAVALGQPRALVPDDIPRLSALPLHEREGISQSPAEEDEGEVSDPESLSSQNLQPVRVRRPPMYNSRGNRSRRCLRCKGCVQEEDCGRCINCLDKPKFGGPNTKRQCCIYKRCSRIEQKKAMRQGFKFYRVQVRGRRRLSASGDISTDDEDEEAEGGEVDADPSNSQSPTSTRTLLRRRVTPRRYSDLLESHSDTDSSDILVGRKSTTTTPGHDPASTLSGEPSDATKSRRPGFSRFGRRRFDKSSMEHTQPSLLAALANGFPHQGAQSRQPAHRIRVDFKEECSIQNVWLMGGLSILTSVPITSPCVCLLCGSKGQHEMIYCQICCEPFHTFCLMAEERPQGENKENWCCRRCKFCNVCGRKSKHSKPVLQCKRCLFCYHPSCLGPTYPQPVRCNIPWICMTCIRCKSCGVTPGKSSDMAWNHTQDLCPDCSMLQKKGHFCTICLKCYDEEDYDSQMIQCANCAHWVHAKCEGLLNDQYEILSNLPEDSVVYTCKPCSQSRQSLWREGVQMELNSRLGTVLASLLSSNLTRHLLVCAECESHPDRVLEQQSVCDLTFVNQKFEQGLYSSLTSFMEDVSMVITKHLKEEEFLLEEHQRTEQAKSYYMKVLKEAFKWLKVGEIHTKEFPREMLPDAVLPPSSEHSYAKWLEREGGRMTLGEIHTNSKGSLKGGDRQCALCQKFGDAKPNDAGRLLYLGQDEWAHINCCLWSAEVLEDKGALMHVHSAVTRGRFMRCERCGYAGATVGCCLSSCQSNYHFMCARARDCVFQIDRKVYCHKHRYLIHAKTVSGNGFEVLRRVYVDFEGINLRRKFLTGLEPESINVVIGSLQIHKLGFLTSVSANSGKLFPIGYQSSRWYWSTVDPQKRCRYTCKVTEVRPSPSKKSSVDSQVQGQNRTIIHSPNPHKVDRSEDEPISRTVEATPNTPSPNSKQDPGHRTAGYHARKPVGGSSRPLPSPGNMGLKSHHILTVSDLDETRRPRRLCSTTRLTSPPKLLSSGPLAPRPAAARHPRCLPFSNSLSPVSASEPPRRGSCNSQSISPPHATSGLSPLPRVHSGPPATLPMSPRAQQPFMTTQPQSAECASPKGQDALLTPNRSPIERSYDDPIPLIPDQDVPSAQFGADTEEAVASVLNAKLDFDEELLNETVDLHCRTSGTLEVSEGNVHHMDSPAATRGITCPHGDTHKVEISDSEDDMDHYIKFSQTVVVCEPSSDPAQAGLPHHCNSGTISQLDGADNGSESEAGEDDAQGKGTARQNLDEEPLLGDPCNGKPSSGSGELNSASEAEGSVLQGTKEMEMQDLTLAPVVFDTITDLVQEEVPLDGEQPAGAEDNILLDRASFVSADDGTVVCLNGPAQSSLDNRDSSSTDSTGMEEDVATPVTTPTLAVASEKPSVTIPPKVHIIKMPPTKKTRTTFFPHIQPQNKIIRLSVPVNTTVPVSVPVSHANTSSAFTLRTIPLKTSAPCLVNGFGPLPSNQGAKVRPIAIRLAAPKATSNQQSANVTHAAAAAACGGLPAPQILLVNRLGQILVRDPKNNTYQRPNMSPPYNNISQIAKVIHSGHMLPRQVPKILMTPVTLQQTGAAQSRAATTHLISYTNSGSNRIASAANVWVRQAPVANSDNAALKMGGVKIKNVTKASSPLTGCSQEGMAQAIIDKAMASHRNAPTGPSPSLQQPLFNKRTSPEHIAALPAILSRSHPQVRVKRVSSASERVGVKKCKADFVEQPPLPPQPTSEADLRYSGVRMKTPTVKGILDLDQQNLSAEQQLLESKRVIQKEFRPVVPENVSSGQEKPHVWVSSRHGDLTDWGPYSGLSSDDESTPPKQTNEKSVSKDQPHLRFEITSDDGFSVEADSIEVAWRAVIDAVQEARSGCHLKQLPLGIVSGARMLGVLHDAVMYLLEQLEGAAQCQQHRFRFHLHEKHEEELPVNPNGCARAEIYERKSTFDMFNFLASQHRKLPDMTPCDEEEDDMTLKSTRRATSTELPMAMRFRHLEKASKEAVGVYRSLIHGRGLFCKRNIEAGEMVIEYAGNVIRSVLTDKREKYYDGKGIGCYMFRIDDFDVVDATMHGNAARFINHSCEPNCYSRVIHVEGQKHIVIFALRKIYRGEELTYDYKFPIEDASNKLGCNCGARRCRRFLN</sequence>
<organism evidence="24 25">
    <name type="scientific">Denticeps clupeoides</name>
    <name type="common">denticle herring</name>
    <dbReference type="NCBI Taxonomy" id="299321"/>
    <lineage>
        <taxon>Eukaryota</taxon>
        <taxon>Metazoa</taxon>
        <taxon>Chordata</taxon>
        <taxon>Craniata</taxon>
        <taxon>Vertebrata</taxon>
        <taxon>Euteleostomi</taxon>
        <taxon>Actinopterygii</taxon>
        <taxon>Neopterygii</taxon>
        <taxon>Teleostei</taxon>
        <taxon>Clupei</taxon>
        <taxon>Clupeiformes</taxon>
        <taxon>Denticipitoidei</taxon>
        <taxon>Denticipitidae</taxon>
        <taxon>Denticeps</taxon>
    </lineage>
</organism>
<feature type="domain" description="PHD-type" evidence="19">
    <location>
        <begin position="1257"/>
        <end position="1319"/>
    </location>
</feature>
<dbReference type="InterPro" id="IPR003888">
    <property type="entry name" value="FYrich_N"/>
</dbReference>
<feature type="compositionally biased region" description="Low complexity" evidence="18">
    <location>
        <begin position="397"/>
        <end position="416"/>
    </location>
</feature>
<dbReference type="InterPro" id="IPR001965">
    <property type="entry name" value="Znf_PHD"/>
</dbReference>
<evidence type="ECO:0000256" key="13">
    <source>
        <dbReference type="ARBA" id="ARBA00023163"/>
    </source>
</evidence>
<dbReference type="PANTHER" id="PTHR45838">
    <property type="entry name" value="HISTONE-LYSINE-N-METHYLTRANSFERASE 2 KMT2 FAMILY MEMBER"/>
    <property type="match status" value="1"/>
</dbReference>
<evidence type="ECO:0000256" key="15">
    <source>
        <dbReference type="ARBA" id="ARBA00023620"/>
    </source>
</evidence>
<evidence type="ECO:0000259" key="21">
    <source>
        <dbReference type="PROSITE" id="PS50868"/>
    </source>
</evidence>
<dbReference type="PROSITE" id="PS50016">
    <property type="entry name" value="ZF_PHD_2"/>
    <property type="match status" value="3"/>
</dbReference>
<feature type="region of interest" description="Disordered" evidence="18">
    <location>
        <begin position="2167"/>
        <end position="2192"/>
    </location>
</feature>
<feature type="domain" description="SET" evidence="20">
    <location>
        <begin position="2811"/>
        <end position="2927"/>
    </location>
</feature>
<feature type="region of interest" description="Disordered" evidence="18">
    <location>
        <begin position="955"/>
        <end position="1067"/>
    </location>
</feature>
<evidence type="ECO:0000256" key="4">
    <source>
        <dbReference type="ARBA" id="ARBA00022691"/>
    </source>
</evidence>
<keyword evidence="10" id="KW-0805">Transcription regulation</keyword>
<feature type="compositionally biased region" description="Polar residues" evidence="18">
    <location>
        <begin position="2086"/>
        <end position="2098"/>
    </location>
</feature>
<dbReference type="Pfam" id="PF00856">
    <property type="entry name" value="SET"/>
    <property type="match status" value="1"/>
</dbReference>
<dbReference type="PROSITE" id="PS51058">
    <property type="entry name" value="ZF_CXXC"/>
    <property type="match status" value="1"/>
</dbReference>
<evidence type="ECO:0000256" key="2">
    <source>
        <dbReference type="ARBA" id="ARBA00022603"/>
    </source>
</evidence>
<dbReference type="GO" id="GO:0003677">
    <property type="term" value="F:DNA binding"/>
    <property type="evidence" value="ECO:0007669"/>
    <property type="project" value="UniProtKB-KW"/>
</dbReference>
<dbReference type="SMART" id="SM00542">
    <property type="entry name" value="FYRC"/>
    <property type="match status" value="1"/>
</dbReference>
<dbReference type="Gene3D" id="1.20.920.10">
    <property type="entry name" value="Bromodomain-like"/>
    <property type="match status" value="1"/>
</dbReference>
<keyword evidence="14" id="KW-0539">Nucleus</keyword>
<dbReference type="SUPFAM" id="SSF57903">
    <property type="entry name" value="FYVE/PHD zinc finger"/>
    <property type="match status" value="3"/>
</dbReference>
<dbReference type="FunFam" id="3.30.40.10:FF:000002">
    <property type="entry name" value="Histone-lysine N-methyltransferase"/>
    <property type="match status" value="1"/>
</dbReference>
<evidence type="ECO:0000256" key="14">
    <source>
        <dbReference type="ARBA" id="ARBA00023242"/>
    </source>
</evidence>
<keyword evidence="8" id="KW-0862">Zinc</keyword>
<feature type="domain" description="PHD-type" evidence="19">
    <location>
        <begin position="1172"/>
        <end position="1225"/>
    </location>
</feature>
<feature type="region of interest" description="Disordered" evidence="18">
    <location>
        <begin position="481"/>
        <end position="507"/>
    </location>
</feature>
<keyword evidence="13" id="KW-0804">Transcription</keyword>
<keyword evidence="5" id="KW-0479">Metal-binding</keyword>